<organism evidence="2 3">
    <name type="scientific">Ceratodon purpureus</name>
    <name type="common">Fire moss</name>
    <name type="synonym">Dicranum purpureum</name>
    <dbReference type="NCBI Taxonomy" id="3225"/>
    <lineage>
        <taxon>Eukaryota</taxon>
        <taxon>Viridiplantae</taxon>
        <taxon>Streptophyta</taxon>
        <taxon>Embryophyta</taxon>
        <taxon>Bryophyta</taxon>
        <taxon>Bryophytina</taxon>
        <taxon>Bryopsida</taxon>
        <taxon>Dicranidae</taxon>
        <taxon>Pseudoditrichales</taxon>
        <taxon>Ditrichaceae</taxon>
        <taxon>Ceratodon</taxon>
    </lineage>
</organism>
<comment type="caution">
    <text evidence="2">The sequence shown here is derived from an EMBL/GenBank/DDBJ whole genome shotgun (WGS) entry which is preliminary data.</text>
</comment>
<sequence length="66" mass="8378">MRWFLWSFRCWCVGFWAFFLGIRVSRWQFQFDHRFDMEKWGTTVVMLSFRLGFWSDNVTDVFRDYE</sequence>
<keyword evidence="1" id="KW-1133">Transmembrane helix</keyword>
<evidence type="ECO:0000313" key="2">
    <source>
        <dbReference type="EMBL" id="KAG0586013.1"/>
    </source>
</evidence>
<keyword evidence="1" id="KW-0812">Transmembrane</keyword>
<reference evidence="2" key="1">
    <citation type="submission" date="2020-06" db="EMBL/GenBank/DDBJ databases">
        <title>WGS assembly of Ceratodon purpureus strain R40.</title>
        <authorList>
            <person name="Carey S.B."/>
            <person name="Jenkins J."/>
            <person name="Shu S."/>
            <person name="Lovell J.T."/>
            <person name="Sreedasyam A."/>
            <person name="Maumus F."/>
            <person name="Tiley G.P."/>
            <person name="Fernandez-Pozo N."/>
            <person name="Barry K."/>
            <person name="Chen C."/>
            <person name="Wang M."/>
            <person name="Lipzen A."/>
            <person name="Daum C."/>
            <person name="Saski C.A."/>
            <person name="Payton A.C."/>
            <person name="Mcbreen J.C."/>
            <person name="Conrad R.E."/>
            <person name="Kollar L.M."/>
            <person name="Olsson S."/>
            <person name="Huttunen S."/>
            <person name="Landis J.B."/>
            <person name="Wickett N.J."/>
            <person name="Johnson M.G."/>
            <person name="Rensing S.A."/>
            <person name="Grimwood J."/>
            <person name="Schmutz J."/>
            <person name="Mcdaniel S.F."/>
        </authorList>
    </citation>
    <scope>NUCLEOTIDE SEQUENCE</scope>
    <source>
        <strain evidence="2">R40</strain>
    </source>
</reference>
<keyword evidence="3" id="KW-1185">Reference proteome</keyword>
<keyword evidence="1" id="KW-0472">Membrane</keyword>
<name>A0A8T0IUG5_CERPU</name>
<evidence type="ECO:0000256" key="1">
    <source>
        <dbReference type="SAM" id="Phobius"/>
    </source>
</evidence>
<accession>A0A8T0IUG5</accession>
<protein>
    <submittedName>
        <fullName evidence="2">Uncharacterized protein</fullName>
    </submittedName>
</protein>
<feature type="transmembrane region" description="Helical" evidence="1">
    <location>
        <begin position="6"/>
        <end position="24"/>
    </location>
</feature>
<evidence type="ECO:0000313" key="3">
    <source>
        <dbReference type="Proteomes" id="UP000822688"/>
    </source>
</evidence>
<gene>
    <name evidence="2" type="ORF">KC19_2G056600</name>
</gene>
<dbReference type="Proteomes" id="UP000822688">
    <property type="component" value="Chromosome 2"/>
</dbReference>
<dbReference type="EMBL" id="CM026422">
    <property type="protein sequence ID" value="KAG0586013.1"/>
    <property type="molecule type" value="Genomic_DNA"/>
</dbReference>
<dbReference type="AlphaFoldDB" id="A0A8T0IUG5"/>
<proteinExistence type="predicted"/>